<comment type="function">
    <text evidence="10">Channel that opens in response to stretch forces in the membrane lipid bilayer. May participate in the regulation of osmotic pressure changes within the cell.</text>
</comment>
<dbReference type="EMBL" id="AEVO01000036">
    <property type="protein sequence ID" value="EFY07409.1"/>
    <property type="molecule type" value="Genomic_DNA"/>
</dbReference>
<dbReference type="NCBIfam" id="TIGR00220">
    <property type="entry name" value="mscL"/>
    <property type="match status" value="1"/>
</dbReference>
<dbReference type="Gene3D" id="1.10.1200.120">
    <property type="entry name" value="Large-conductance mechanosensitive channel, MscL, domain 1"/>
    <property type="match status" value="1"/>
</dbReference>
<dbReference type="OrthoDB" id="9810350at2"/>
<evidence type="ECO:0000256" key="10">
    <source>
        <dbReference type="HAMAP-Rule" id="MF_00115"/>
    </source>
</evidence>
<evidence type="ECO:0000256" key="5">
    <source>
        <dbReference type="ARBA" id="ARBA00022692"/>
    </source>
</evidence>
<keyword evidence="12" id="KW-1185">Reference proteome</keyword>
<dbReference type="NCBIfam" id="NF001843">
    <property type="entry name" value="PRK00567.1-4"/>
    <property type="match status" value="1"/>
</dbReference>
<dbReference type="GO" id="GO:0005886">
    <property type="term" value="C:plasma membrane"/>
    <property type="evidence" value="ECO:0007669"/>
    <property type="project" value="UniProtKB-SubCell"/>
</dbReference>
<comment type="subcellular location">
    <subcellularLocation>
        <location evidence="10">Cell inner membrane</location>
        <topology evidence="10">Multi-pass membrane protein</topology>
    </subcellularLocation>
    <subcellularLocation>
        <location evidence="1">Cell membrane</location>
        <topology evidence="1">Multi-pass membrane protein</topology>
    </subcellularLocation>
</comment>
<keyword evidence="7 10" id="KW-0406">Ion transport</keyword>
<dbReference type="GO" id="GO:0008381">
    <property type="term" value="F:mechanosensitive monoatomic ion channel activity"/>
    <property type="evidence" value="ECO:0007669"/>
    <property type="project" value="UniProtKB-UniRule"/>
</dbReference>
<dbReference type="Pfam" id="PF01741">
    <property type="entry name" value="MscL"/>
    <property type="match status" value="1"/>
</dbReference>
<organism evidence="11 12">
    <name type="scientific">Succinatimonas hippei (strain DSM 22608 / JCM 16073 / KCTC 15190 / YIT 12066)</name>
    <dbReference type="NCBI Taxonomy" id="762983"/>
    <lineage>
        <taxon>Bacteria</taxon>
        <taxon>Pseudomonadati</taxon>
        <taxon>Pseudomonadota</taxon>
        <taxon>Gammaproteobacteria</taxon>
        <taxon>Aeromonadales</taxon>
        <taxon>Succinivibrionaceae</taxon>
        <taxon>Succinatimonas</taxon>
    </lineage>
</organism>
<dbReference type="PANTHER" id="PTHR30266:SF2">
    <property type="entry name" value="LARGE-CONDUCTANCE MECHANOSENSITIVE CHANNEL"/>
    <property type="match status" value="1"/>
</dbReference>
<evidence type="ECO:0000256" key="8">
    <source>
        <dbReference type="ARBA" id="ARBA00023136"/>
    </source>
</evidence>
<evidence type="ECO:0000256" key="1">
    <source>
        <dbReference type="ARBA" id="ARBA00004651"/>
    </source>
</evidence>
<comment type="subunit">
    <text evidence="10">Homopentamer.</text>
</comment>
<dbReference type="SUPFAM" id="SSF81330">
    <property type="entry name" value="Gated mechanosensitive channel"/>
    <property type="match status" value="1"/>
</dbReference>
<accession>E8LJ79</accession>
<keyword evidence="10" id="KW-0997">Cell inner membrane</keyword>
<feature type="transmembrane region" description="Helical" evidence="10">
    <location>
        <begin position="80"/>
        <end position="104"/>
    </location>
</feature>
<keyword evidence="8 10" id="KW-0472">Membrane</keyword>
<comment type="similarity">
    <text evidence="2 10">Belongs to the MscL family.</text>
</comment>
<gene>
    <name evidence="10 11" type="primary">mscL</name>
    <name evidence="11" type="ORF">HMPREF9444_00777</name>
</gene>
<reference evidence="11 12" key="1">
    <citation type="submission" date="2011-01" db="EMBL/GenBank/DDBJ databases">
        <authorList>
            <person name="Weinstock G."/>
            <person name="Sodergren E."/>
            <person name="Clifton S."/>
            <person name="Fulton L."/>
            <person name="Fulton B."/>
            <person name="Courtney L."/>
            <person name="Fronick C."/>
            <person name="Harrison M."/>
            <person name="Strong C."/>
            <person name="Farmer C."/>
            <person name="Delahaunty K."/>
            <person name="Markovic C."/>
            <person name="Hall O."/>
            <person name="Minx P."/>
            <person name="Tomlinson C."/>
            <person name="Mitreva M."/>
            <person name="Hou S."/>
            <person name="Chen J."/>
            <person name="Wollam A."/>
            <person name="Pepin K.H."/>
            <person name="Johnson M."/>
            <person name="Bhonagiri V."/>
            <person name="Zhang X."/>
            <person name="Suruliraj S."/>
            <person name="Warren W."/>
            <person name="Chinwalla A."/>
            <person name="Mardis E.R."/>
            <person name="Wilson R.K."/>
        </authorList>
    </citation>
    <scope>NUCLEOTIDE SEQUENCE [LARGE SCALE GENOMIC DNA]</scope>
    <source>
        <strain evidence="12">DSM 22608 / JCM 16073 / KCTC 15190 / YIT 12066</strain>
    </source>
</reference>
<evidence type="ECO:0000256" key="6">
    <source>
        <dbReference type="ARBA" id="ARBA00022989"/>
    </source>
</evidence>
<dbReference type="HAMAP" id="MF_00115">
    <property type="entry name" value="MscL"/>
    <property type="match status" value="1"/>
</dbReference>
<keyword evidence="4 10" id="KW-1003">Cell membrane</keyword>
<keyword evidence="9 10" id="KW-0407">Ion channel</keyword>
<dbReference type="PRINTS" id="PR01264">
    <property type="entry name" value="MECHCHANNEL"/>
</dbReference>
<evidence type="ECO:0000256" key="2">
    <source>
        <dbReference type="ARBA" id="ARBA00007254"/>
    </source>
</evidence>
<dbReference type="PROSITE" id="PS01327">
    <property type="entry name" value="MSCL"/>
    <property type="match status" value="1"/>
</dbReference>
<name>E8LJ79_SUCHY</name>
<dbReference type="eggNOG" id="COG1970">
    <property type="taxonomic scope" value="Bacteria"/>
</dbReference>
<dbReference type="AlphaFoldDB" id="E8LJ79"/>
<comment type="caution">
    <text evidence="11">The sequence shown here is derived from an EMBL/GenBank/DDBJ whole genome shotgun (WGS) entry which is preliminary data.</text>
</comment>
<evidence type="ECO:0000313" key="11">
    <source>
        <dbReference type="EMBL" id="EFY07409.1"/>
    </source>
</evidence>
<dbReference type="InterPro" id="IPR019823">
    <property type="entry name" value="Mechanosensitive_channel_CS"/>
</dbReference>
<keyword evidence="5 10" id="KW-0812">Transmembrane</keyword>
<evidence type="ECO:0000313" key="12">
    <source>
        <dbReference type="Proteomes" id="UP000018458"/>
    </source>
</evidence>
<evidence type="ECO:0000256" key="7">
    <source>
        <dbReference type="ARBA" id="ARBA00023065"/>
    </source>
</evidence>
<dbReference type="PANTHER" id="PTHR30266">
    <property type="entry name" value="MECHANOSENSITIVE CHANNEL MSCL"/>
    <property type="match status" value="1"/>
</dbReference>
<keyword evidence="3 10" id="KW-0813">Transport</keyword>
<dbReference type="InterPro" id="IPR001185">
    <property type="entry name" value="MS_channel"/>
</dbReference>
<dbReference type="HOGENOM" id="CLU_095787_0_0_6"/>
<evidence type="ECO:0000256" key="4">
    <source>
        <dbReference type="ARBA" id="ARBA00022475"/>
    </source>
</evidence>
<protein>
    <recommendedName>
        <fullName evidence="10">Large-conductance mechanosensitive channel</fullName>
    </recommendedName>
</protein>
<dbReference type="Proteomes" id="UP000018458">
    <property type="component" value="Unassembled WGS sequence"/>
</dbReference>
<dbReference type="InterPro" id="IPR037673">
    <property type="entry name" value="MSC/AndL"/>
</dbReference>
<sequence length="153" mass="16724">MKDLKNAGTSFLQEFKKFAMRGNVIDMAIGVVVGTAFSKIVSSLVADVIMPILGVIVGSVDFKDLAITLRDKTETQEAVILNYGAFIQTVFDFLLIALSIFIAMKVIINIQKRFIAQEDEAKAKDEAAAAAKPDPQIELLTEIRDLMKNSAAK</sequence>
<keyword evidence="6 10" id="KW-1133">Transmembrane helix</keyword>
<feature type="transmembrane region" description="Helical" evidence="10">
    <location>
        <begin position="27"/>
        <end position="60"/>
    </location>
</feature>
<dbReference type="InterPro" id="IPR036019">
    <property type="entry name" value="MscL_channel"/>
</dbReference>
<evidence type="ECO:0000256" key="9">
    <source>
        <dbReference type="ARBA" id="ARBA00023303"/>
    </source>
</evidence>
<proteinExistence type="inferred from homology"/>
<evidence type="ECO:0000256" key="3">
    <source>
        <dbReference type="ARBA" id="ARBA00022448"/>
    </source>
</evidence>
<dbReference type="RefSeq" id="WP_009142989.1">
    <property type="nucleotide sequence ID" value="NZ_GL830973.1"/>
</dbReference>
<dbReference type="STRING" id="762983.HMPREF9444_00777"/>